<dbReference type="EMBL" id="CP026604">
    <property type="protein sequence ID" value="AWB66092.1"/>
    <property type="molecule type" value="Genomic_DNA"/>
</dbReference>
<dbReference type="KEGG" id="cate:C2869_06395"/>
<gene>
    <name evidence="1" type="ORF">C2869_06395</name>
</gene>
<dbReference type="AlphaFoldDB" id="A0A2S0VPH7"/>
<evidence type="ECO:0008006" key="3">
    <source>
        <dbReference type="Google" id="ProtNLM"/>
    </source>
</evidence>
<dbReference type="Proteomes" id="UP000244441">
    <property type="component" value="Chromosome"/>
</dbReference>
<keyword evidence="2" id="KW-1185">Reference proteome</keyword>
<evidence type="ECO:0000313" key="2">
    <source>
        <dbReference type="Proteomes" id="UP000244441"/>
    </source>
</evidence>
<proteinExistence type="predicted"/>
<accession>A0A2S0VPH7</accession>
<evidence type="ECO:0000313" key="1">
    <source>
        <dbReference type="EMBL" id="AWB66092.1"/>
    </source>
</evidence>
<name>A0A2S0VPH7_9ALTE</name>
<dbReference type="OrthoDB" id="547680at2"/>
<sequence>MLWRYLDKKSMFINRLTKRVLILLVCLVCSWPVYCAEKVILISPSDSPNDARGEYAFTLLQKALNASQLNQNYQVELSQPINEARAYKQLTQGRSLHVMWAAYRAHWQQQLNQINKPILKGLLGQRVFLINQQEQVRFNQINHLHQLKALNLGTGHIWSITPILKRHGFNLVTSSSYDGLFAMLSKQRFDYFPRGINEVIAEYRYRKPQYPNLTIEKTILLQLDLPVYFYVTPSKPQLAVDITRGLDTLEHTGQFDRLFNQYFAHLDQALNLSTRKVFKVAQ</sequence>
<protein>
    <recommendedName>
        <fullName evidence="3">Solute-binding protein family 3/N-terminal domain-containing protein</fullName>
    </recommendedName>
</protein>
<organism evidence="1 2">
    <name type="scientific">Saccharobesus litoralis</name>
    <dbReference type="NCBI Taxonomy" id="2172099"/>
    <lineage>
        <taxon>Bacteria</taxon>
        <taxon>Pseudomonadati</taxon>
        <taxon>Pseudomonadota</taxon>
        <taxon>Gammaproteobacteria</taxon>
        <taxon>Alteromonadales</taxon>
        <taxon>Alteromonadaceae</taxon>
        <taxon>Saccharobesus</taxon>
    </lineage>
</organism>
<dbReference type="RefSeq" id="WP_108602163.1">
    <property type="nucleotide sequence ID" value="NZ_CP026604.1"/>
</dbReference>
<dbReference type="SUPFAM" id="SSF53850">
    <property type="entry name" value="Periplasmic binding protein-like II"/>
    <property type="match status" value="1"/>
</dbReference>
<reference evidence="1 2" key="1">
    <citation type="submission" date="2018-01" db="EMBL/GenBank/DDBJ databases">
        <title>Genome sequence of a Cantenovulum-like bacteria.</title>
        <authorList>
            <person name="Tan W.R."/>
            <person name="Lau N.-S."/>
            <person name="Go F."/>
            <person name="Amirul A.-A.A."/>
        </authorList>
    </citation>
    <scope>NUCLEOTIDE SEQUENCE [LARGE SCALE GENOMIC DNA]</scope>
    <source>
        <strain evidence="1 2">CCB-QB4</strain>
    </source>
</reference>